<keyword evidence="4" id="KW-0969">Cilium</keyword>
<keyword evidence="3 7" id="KW-0175">Coiled coil</keyword>
<organism evidence="9 10">
    <name type="scientific">Toxoplasma gondii p89</name>
    <dbReference type="NCBI Taxonomy" id="943119"/>
    <lineage>
        <taxon>Eukaryota</taxon>
        <taxon>Sar</taxon>
        <taxon>Alveolata</taxon>
        <taxon>Apicomplexa</taxon>
        <taxon>Conoidasida</taxon>
        <taxon>Coccidia</taxon>
        <taxon>Eucoccidiorida</taxon>
        <taxon>Eimeriorina</taxon>
        <taxon>Sarcocystidae</taxon>
        <taxon>Toxoplasma</taxon>
    </lineage>
</organism>
<evidence type="ECO:0000313" key="9">
    <source>
        <dbReference type="EMBL" id="KFG28474.1"/>
    </source>
</evidence>
<comment type="caution">
    <text evidence="9">The sequence shown here is derived from an EMBL/GenBank/DDBJ whole genome shotgun (WGS) entry which is preliminary data.</text>
</comment>
<dbReference type="OrthoDB" id="329477at2759"/>
<reference evidence="9 10" key="1">
    <citation type="submission" date="2014-03" db="EMBL/GenBank/DDBJ databases">
        <authorList>
            <person name="Sibley D."/>
            <person name="Venepally P."/>
            <person name="Karamycheva S."/>
            <person name="Hadjithomas M."/>
            <person name="Khan A."/>
            <person name="Brunk B."/>
            <person name="Roos D."/>
            <person name="Caler E."/>
            <person name="Lorenzi H."/>
        </authorList>
    </citation>
    <scope>NUCLEOTIDE SEQUENCE [LARGE SCALE GENOMIC DNA]</scope>
    <source>
        <strain evidence="10">p89</strain>
    </source>
</reference>
<evidence type="ECO:0000256" key="4">
    <source>
        <dbReference type="ARBA" id="ARBA00023069"/>
    </source>
</evidence>
<dbReference type="InterPro" id="IPR029600">
    <property type="entry name" value="IFT81"/>
</dbReference>
<dbReference type="GO" id="GO:0036064">
    <property type="term" value="C:ciliary basal body"/>
    <property type="evidence" value="ECO:0007669"/>
    <property type="project" value="TreeGrafter"/>
</dbReference>
<evidence type="ECO:0000256" key="1">
    <source>
        <dbReference type="ARBA" id="ARBA00004138"/>
    </source>
</evidence>
<comment type="subcellular location">
    <subcellularLocation>
        <location evidence="1">Cell projection</location>
        <location evidence="1">Cilium</location>
    </subcellularLocation>
</comment>
<dbReference type="PANTHER" id="PTHR15614:SF2">
    <property type="entry name" value="INTRAFLAGELLAR TRANSPORT PROTEIN 81 HOMOLOG"/>
    <property type="match status" value="1"/>
</dbReference>
<gene>
    <name evidence="9" type="ORF">TGP89_305570</name>
</gene>
<dbReference type="GO" id="GO:0060271">
    <property type="term" value="P:cilium assembly"/>
    <property type="evidence" value="ECO:0007669"/>
    <property type="project" value="InterPro"/>
</dbReference>
<comment type="similarity">
    <text evidence="6">Belongs to the IFT81 family.</text>
</comment>
<sequence>MTSAQMIKEIVEGLNKHPFSMKTSLVAFDQEKPQGLLEILGKVLAYVDPERHKVDIQNESPESFFLRVAEAVHVLGYNASFDGYVKRKFERSFLSGEKDTVHPILHWLLTNLDHHKKRAYLAKFLVNIEIPTDFLAKDSQLADAYHEYKELQEKFKIFHSSTEQAESSSGGFSECKHEIQRLEKEKFLLCEKIEKLKQKPETETHLTNFLSVARELRAAQLEETTLAFRSQQQTDYFNYLSEQLDTTRKLLQALQALSADPERGAAAYLKVLRQEERRTAETLAACIRELQQKQERLAEAEETNEKLTVYKKQLQILIEKKKALEREVRNELAAQQCATMKRSAAENEFRNARGYCFMSKDEFATVRCFHSNLKTSGAHDTSVDTLRFSA</sequence>
<evidence type="ECO:0000313" key="10">
    <source>
        <dbReference type="Proteomes" id="UP000028828"/>
    </source>
</evidence>
<proteinExistence type="inferred from homology"/>
<dbReference type="Gene3D" id="1.10.418.70">
    <property type="entry name" value="Intraflagellar transport protein 81, N-terminal domain"/>
    <property type="match status" value="1"/>
</dbReference>
<dbReference type="AlphaFoldDB" id="A0A086J8K6"/>
<evidence type="ECO:0000256" key="7">
    <source>
        <dbReference type="SAM" id="Coils"/>
    </source>
</evidence>
<evidence type="ECO:0000259" key="8">
    <source>
        <dbReference type="Pfam" id="PF18383"/>
    </source>
</evidence>
<evidence type="ECO:0000256" key="6">
    <source>
        <dbReference type="ARBA" id="ARBA00043983"/>
    </source>
</evidence>
<dbReference type="InterPro" id="IPR043016">
    <property type="entry name" value="IFT81_N_sf"/>
</dbReference>
<dbReference type="InterPro" id="IPR041146">
    <property type="entry name" value="IFT81_CH"/>
</dbReference>
<feature type="domain" description="IFT81 calponin homology" evidence="8">
    <location>
        <begin position="7"/>
        <end position="129"/>
    </location>
</feature>
<evidence type="ECO:0000256" key="2">
    <source>
        <dbReference type="ARBA" id="ARBA00022794"/>
    </source>
</evidence>
<accession>A0A086J8K6</accession>
<evidence type="ECO:0000256" key="5">
    <source>
        <dbReference type="ARBA" id="ARBA00023273"/>
    </source>
</evidence>
<dbReference type="GO" id="GO:0042073">
    <property type="term" value="P:intraciliary transport"/>
    <property type="evidence" value="ECO:0007669"/>
    <property type="project" value="InterPro"/>
</dbReference>
<keyword evidence="5" id="KW-0966">Cell projection</keyword>
<keyword evidence="9" id="KW-0282">Flagellum</keyword>
<dbReference type="Pfam" id="PF18383">
    <property type="entry name" value="IFT81_CH"/>
    <property type="match status" value="1"/>
</dbReference>
<dbReference type="PANTHER" id="PTHR15614">
    <property type="entry name" value="INTRAFLAGELLAR TRANSPORT PROTEIN 81 HOMOLOG"/>
    <property type="match status" value="1"/>
</dbReference>
<keyword evidence="2" id="KW-0970">Cilium biogenesis/degradation</keyword>
<dbReference type="GO" id="GO:0015631">
    <property type="term" value="F:tubulin binding"/>
    <property type="evidence" value="ECO:0007669"/>
    <property type="project" value="InterPro"/>
</dbReference>
<dbReference type="GO" id="GO:0030992">
    <property type="term" value="C:intraciliary transport particle B"/>
    <property type="evidence" value="ECO:0007669"/>
    <property type="project" value="InterPro"/>
</dbReference>
<dbReference type="Proteomes" id="UP000028828">
    <property type="component" value="Unassembled WGS sequence"/>
</dbReference>
<dbReference type="EMBL" id="AEYI02002370">
    <property type="protein sequence ID" value="KFG28474.1"/>
    <property type="molecule type" value="Genomic_DNA"/>
</dbReference>
<dbReference type="VEuPathDB" id="ToxoDB:TGP89_305570"/>
<name>A0A086J8K6_TOXGO</name>
<feature type="coiled-coil region" evidence="7">
    <location>
        <begin position="273"/>
        <end position="334"/>
    </location>
</feature>
<evidence type="ECO:0000256" key="3">
    <source>
        <dbReference type="ARBA" id="ARBA00023054"/>
    </source>
</evidence>
<protein>
    <submittedName>
        <fullName evidence="9">Intraflagellar transport protein IFT81</fullName>
    </submittedName>
</protein>